<feature type="compositionally biased region" description="Basic and acidic residues" evidence="1">
    <location>
        <begin position="264"/>
        <end position="278"/>
    </location>
</feature>
<evidence type="ECO:0000313" key="3">
    <source>
        <dbReference type="Proteomes" id="UP000740926"/>
    </source>
</evidence>
<protein>
    <submittedName>
        <fullName evidence="2">Uncharacterized protein</fullName>
    </submittedName>
</protein>
<sequence length="278" mass="28700">MPTHTRTPVVASRLSAEVVQFTVMLSVPVVAPGALLLTLPNGSVGSAMAVQTATARAGVAASSPATSSRPSSSILMAPPPGCSAAPALAAAGGDVQHAAGGHILEVEQAVITNGRLAAIGQLHFAADLQWLAVHAQQGQAQRGPRSQLERDPGARALARRHPVLDAVGAHVLGQVEGVDRDPVALPRQQRADQQQAATGITQRPVHLPGLIGEHPVAQQALGHPLQLGLGIAGLHADQRQQAGADLPDRFVVDMHGGLADTLDQDEHRGLPNEQGRPR</sequence>
<evidence type="ECO:0000256" key="1">
    <source>
        <dbReference type="SAM" id="MobiDB-lite"/>
    </source>
</evidence>
<comment type="caution">
    <text evidence="2">The sequence shown here is derived from an EMBL/GenBank/DDBJ whole genome shotgun (WGS) entry which is preliminary data.</text>
</comment>
<reference evidence="2 3" key="1">
    <citation type="journal article" date="2020" name="Microb. Genom.">
        <title>Genetic diversity of clinical and environmental Mucorales isolates obtained from an investigation of mucormycosis cases among solid organ transplant recipients.</title>
        <authorList>
            <person name="Nguyen M.H."/>
            <person name="Kaul D."/>
            <person name="Muto C."/>
            <person name="Cheng S.J."/>
            <person name="Richter R.A."/>
            <person name="Bruno V.M."/>
            <person name="Liu G."/>
            <person name="Beyhan S."/>
            <person name="Sundermann A.J."/>
            <person name="Mounaud S."/>
            <person name="Pasculle A.W."/>
            <person name="Nierman W.C."/>
            <person name="Driscoll E."/>
            <person name="Cumbie R."/>
            <person name="Clancy C.J."/>
            <person name="Dupont C.L."/>
        </authorList>
    </citation>
    <scope>NUCLEOTIDE SEQUENCE [LARGE SCALE GENOMIC DNA]</scope>
    <source>
        <strain evidence="2 3">GL24</strain>
    </source>
</reference>
<proteinExistence type="predicted"/>
<gene>
    <name evidence="2" type="ORF">G6F50_013687</name>
</gene>
<feature type="region of interest" description="Disordered" evidence="1">
    <location>
        <begin position="259"/>
        <end position="278"/>
    </location>
</feature>
<dbReference type="Proteomes" id="UP000740926">
    <property type="component" value="Unassembled WGS sequence"/>
</dbReference>
<accession>A0A9P6YE28</accession>
<dbReference type="AlphaFoldDB" id="A0A9P6YE28"/>
<organism evidence="2 3">
    <name type="scientific">Rhizopus delemar</name>
    <dbReference type="NCBI Taxonomy" id="936053"/>
    <lineage>
        <taxon>Eukaryota</taxon>
        <taxon>Fungi</taxon>
        <taxon>Fungi incertae sedis</taxon>
        <taxon>Mucoromycota</taxon>
        <taxon>Mucoromycotina</taxon>
        <taxon>Mucoromycetes</taxon>
        <taxon>Mucorales</taxon>
        <taxon>Mucorineae</taxon>
        <taxon>Rhizopodaceae</taxon>
        <taxon>Rhizopus</taxon>
    </lineage>
</organism>
<evidence type="ECO:0000313" key="2">
    <source>
        <dbReference type="EMBL" id="KAG1545990.1"/>
    </source>
</evidence>
<dbReference type="EMBL" id="JAANIU010005701">
    <property type="protein sequence ID" value="KAG1545990.1"/>
    <property type="molecule type" value="Genomic_DNA"/>
</dbReference>
<keyword evidence="3" id="KW-1185">Reference proteome</keyword>
<name>A0A9P6YE28_9FUNG</name>